<comment type="caution">
    <text evidence="2">The sequence shown here is derived from an EMBL/GenBank/DDBJ whole genome shotgun (WGS) entry which is preliminary data.</text>
</comment>
<feature type="non-terminal residue" evidence="2">
    <location>
        <position position="1"/>
    </location>
</feature>
<feature type="compositionally biased region" description="Basic and acidic residues" evidence="1">
    <location>
        <begin position="355"/>
        <end position="364"/>
    </location>
</feature>
<feature type="compositionally biased region" description="Polar residues" evidence="1">
    <location>
        <begin position="366"/>
        <end position="377"/>
    </location>
</feature>
<feature type="compositionally biased region" description="Polar residues" evidence="1">
    <location>
        <begin position="424"/>
        <end position="441"/>
    </location>
</feature>
<feature type="region of interest" description="Disordered" evidence="1">
    <location>
        <begin position="419"/>
        <end position="442"/>
    </location>
</feature>
<evidence type="ECO:0000313" key="3">
    <source>
        <dbReference type="Proteomes" id="UP001177023"/>
    </source>
</evidence>
<evidence type="ECO:0000256" key="1">
    <source>
        <dbReference type="SAM" id="MobiDB-lite"/>
    </source>
</evidence>
<protein>
    <submittedName>
        <fullName evidence="2">Uncharacterized protein</fullName>
    </submittedName>
</protein>
<evidence type="ECO:0000313" key="2">
    <source>
        <dbReference type="EMBL" id="CAJ0575324.1"/>
    </source>
</evidence>
<dbReference type="Proteomes" id="UP001177023">
    <property type="component" value="Unassembled WGS sequence"/>
</dbReference>
<keyword evidence="3" id="KW-1185">Reference proteome</keyword>
<organism evidence="2 3">
    <name type="scientific">Mesorhabditis spiculigera</name>
    <dbReference type="NCBI Taxonomy" id="96644"/>
    <lineage>
        <taxon>Eukaryota</taxon>
        <taxon>Metazoa</taxon>
        <taxon>Ecdysozoa</taxon>
        <taxon>Nematoda</taxon>
        <taxon>Chromadorea</taxon>
        <taxon>Rhabditida</taxon>
        <taxon>Rhabditina</taxon>
        <taxon>Rhabditomorpha</taxon>
        <taxon>Rhabditoidea</taxon>
        <taxon>Rhabditidae</taxon>
        <taxon>Mesorhabditinae</taxon>
        <taxon>Mesorhabditis</taxon>
    </lineage>
</organism>
<accession>A0AA36G4A2</accession>
<dbReference type="AlphaFoldDB" id="A0AA36G4A2"/>
<gene>
    <name evidence="2" type="ORF">MSPICULIGERA_LOCUS13635</name>
</gene>
<reference evidence="2" key="1">
    <citation type="submission" date="2023-06" db="EMBL/GenBank/DDBJ databases">
        <authorList>
            <person name="Delattre M."/>
        </authorList>
    </citation>
    <scope>NUCLEOTIDE SEQUENCE</scope>
    <source>
        <strain evidence="2">AF72</strain>
    </source>
</reference>
<feature type="region of interest" description="Disordered" evidence="1">
    <location>
        <begin position="355"/>
        <end position="377"/>
    </location>
</feature>
<name>A0AA36G4A2_9BILA</name>
<proteinExistence type="predicted"/>
<sequence>MAQVAQKTLRTRKATPTGCEDLDRYDLDKFLYNLGLVRKTMPSDGSGVYRSACEMVTGTQNSHATLKRYIETGITEKNPSFPLGLCERERNELILTEMSSLLRRNIVLYEEDGTVLRFDTPAGKPDGKELMFCYANSGLEAIYKVEEHVTLAVAQAVTYKILYNGVFEEPRHTIRYAISSIREDIDHNCSEPDVVSVNRDEGGRIIIGEKTAHSQSDSLKKKQRSMKKCPPVPFSACKSLDPSIYRNVAFDLFIRGRRDHRANPTKGVKSQVFDQAAYVGFPVGASVLVPDYKKTYHLGLVTEVVHEDMRRVQLVATNEKLVASVHDLVASRYEPGCKPPSDQIYPSIFAKGDKSEEKSADRSLRPSPTSNVSGSSLSKRDWDYHAANMLKSDRSLFGPFPNVGTKTYLMNTPKSKKPPALSFFSDNQSSFPTPPSQNKSLSPAHMGNDLDKLFPPLPFDDLDQIRFSWPLPIRVPGFTRQLLDEVRTSVLLAKTSILADGSDLPQNIDTLRFFYNVGYEAYKRAVLGGSEKGMDFSKTFEPTAVPLPEVHGRPLYEAEDGCLVAYFPEVPPLTEPLDSLPERVRDYAFPVIGGVRTVSGCPPPGAKPHHKRLLL</sequence>
<dbReference type="EMBL" id="CATQJA010002637">
    <property type="protein sequence ID" value="CAJ0575324.1"/>
    <property type="molecule type" value="Genomic_DNA"/>
</dbReference>